<gene>
    <name evidence="2" type="ORF">A3F83_13315</name>
</gene>
<comment type="caution">
    <text evidence="2">The sequence shown here is derived from an EMBL/GenBank/DDBJ whole genome shotgun (WGS) entry which is preliminary data.</text>
</comment>
<reference evidence="2 3" key="1">
    <citation type="journal article" date="2016" name="Nat. Commun.">
        <title>Thousands of microbial genomes shed light on interconnected biogeochemical processes in an aquifer system.</title>
        <authorList>
            <person name="Anantharaman K."/>
            <person name="Brown C.T."/>
            <person name="Hug L.A."/>
            <person name="Sharon I."/>
            <person name="Castelle C.J."/>
            <person name="Probst A.J."/>
            <person name="Thomas B.C."/>
            <person name="Singh A."/>
            <person name="Wilkins M.J."/>
            <person name="Karaoz U."/>
            <person name="Brodie E.L."/>
            <person name="Williams K.H."/>
            <person name="Hubbard S.S."/>
            <person name="Banfield J.F."/>
        </authorList>
    </citation>
    <scope>NUCLEOTIDE SEQUENCE [LARGE SCALE GENOMIC DNA]</scope>
</reference>
<evidence type="ECO:0000313" key="3">
    <source>
        <dbReference type="Proteomes" id="UP000179129"/>
    </source>
</evidence>
<keyword evidence="1" id="KW-0732">Signal</keyword>
<dbReference type="Proteomes" id="UP000179129">
    <property type="component" value="Unassembled WGS sequence"/>
</dbReference>
<feature type="chain" id="PRO_5009522658" description="CBM-cenC domain-containing protein" evidence="1">
    <location>
        <begin position="20"/>
        <end position="565"/>
    </location>
</feature>
<dbReference type="AlphaFoldDB" id="A0A1F5YTP3"/>
<dbReference type="Gene3D" id="3.20.20.80">
    <property type="entry name" value="Glycosidases"/>
    <property type="match status" value="1"/>
</dbReference>
<dbReference type="SUPFAM" id="SSF51445">
    <property type="entry name" value="(Trans)glycosidases"/>
    <property type="match status" value="1"/>
</dbReference>
<evidence type="ECO:0008006" key="4">
    <source>
        <dbReference type="Google" id="ProtNLM"/>
    </source>
</evidence>
<feature type="signal peptide" evidence="1">
    <location>
        <begin position="1"/>
        <end position="19"/>
    </location>
</feature>
<name>A0A1F5YTP3_9BACT</name>
<dbReference type="EMBL" id="MFIX01000142">
    <property type="protein sequence ID" value="OGG03466.1"/>
    <property type="molecule type" value="Genomic_DNA"/>
</dbReference>
<proteinExistence type="predicted"/>
<evidence type="ECO:0000256" key="1">
    <source>
        <dbReference type="SAM" id="SignalP"/>
    </source>
</evidence>
<dbReference type="PROSITE" id="PS51257">
    <property type="entry name" value="PROKAR_LIPOPROTEIN"/>
    <property type="match status" value="1"/>
</dbReference>
<sequence>MKTSLSFVLLVLLTLCACAKKETKVYPYRWVYMSNSLRDDSDIEEFRAVAKTCSEHGLNGILLSCGADQIDIRPAEYVSRLREIAAIAGELGVEIVPSIFSIGYGGSALAHNRNLAAGIEVREALFVVKKGEARHAADPAVEIPNGGFEQYEEERVAGFSAPERLGQGVFRDQETFREGASALRFENPGDTTLEAPRLSTEVPVTPNRLYRLRLWVKSAGLDPSRPFGSGNLRLQATAPDGRPLEWININMPSTGDWVEVQEGFNSRDNERVEISVSSSRRQSGKIWIDDLRLEEIGLVNLLRRPGTPVTVRGEISGVLYEEGVDFAPLADSLLNFRFDHEGPSIQLLKGGRIKEGERLRVSFYHGTHVYDSQVTVCMSEPEVYDIWSRNARLILDNLEPSKYFLHMDEIRNGGHCKACKDRNIPMAQILGDCITRQVNIIREANPQAEVFIWSDMLDPNHNASDKRPYYYHVDENYYGSWNYVPKDLVIACWYFEKRRESLDHFSGLGYRTIAGAYYDADDLENPKGWLAALDQTPLASGIMYTTWLEKYELLGAFGDLVSGKE</sequence>
<evidence type="ECO:0000313" key="2">
    <source>
        <dbReference type="EMBL" id="OGG03466.1"/>
    </source>
</evidence>
<accession>A0A1F5YTP3</accession>
<protein>
    <recommendedName>
        <fullName evidence="4">CBM-cenC domain-containing protein</fullName>
    </recommendedName>
</protein>
<dbReference type="InterPro" id="IPR017853">
    <property type="entry name" value="GH"/>
</dbReference>
<dbReference type="Gene3D" id="2.60.120.260">
    <property type="entry name" value="Galactose-binding domain-like"/>
    <property type="match status" value="1"/>
</dbReference>
<organism evidence="2 3">
    <name type="scientific">Candidatus Glassbacteria bacterium RIFCSPLOWO2_12_FULL_58_11</name>
    <dbReference type="NCBI Taxonomy" id="1817867"/>
    <lineage>
        <taxon>Bacteria</taxon>
        <taxon>Candidatus Glassiibacteriota</taxon>
    </lineage>
</organism>